<dbReference type="EMBL" id="CAVLEF010000007">
    <property type="protein sequence ID" value="CAK1546327.1"/>
    <property type="molecule type" value="Genomic_DNA"/>
</dbReference>
<dbReference type="AlphaFoldDB" id="A0AAV1JDN3"/>
<sequence length="97" mass="11307">MCQRSAGEERCRRRNKSVADKKGPECSGLRSRQVEAASGLKAPPTWVARRRRRTSQSAPACRPYRLSFFPYRNAAMCRFRFIFYDHALQRRAIVRSL</sequence>
<keyword evidence="2" id="KW-1185">Reference proteome</keyword>
<gene>
    <name evidence="1" type="ORF">LNINA_LOCUS5906</name>
</gene>
<dbReference type="Proteomes" id="UP001497472">
    <property type="component" value="Unassembled WGS sequence"/>
</dbReference>
<organism evidence="1 2">
    <name type="scientific">Leptosia nina</name>
    <dbReference type="NCBI Taxonomy" id="320188"/>
    <lineage>
        <taxon>Eukaryota</taxon>
        <taxon>Metazoa</taxon>
        <taxon>Ecdysozoa</taxon>
        <taxon>Arthropoda</taxon>
        <taxon>Hexapoda</taxon>
        <taxon>Insecta</taxon>
        <taxon>Pterygota</taxon>
        <taxon>Neoptera</taxon>
        <taxon>Endopterygota</taxon>
        <taxon>Lepidoptera</taxon>
        <taxon>Glossata</taxon>
        <taxon>Ditrysia</taxon>
        <taxon>Papilionoidea</taxon>
        <taxon>Pieridae</taxon>
        <taxon>Pierinae</taxon>
        <taxon>Leptosia</taxon>
    </lineage>
</organism>
<accession>A0AAV1JDN3</accession>
<name>A0AAV1JDN3_9NEOP</name>
<reference evidence="1 2" key="1">
    <citation type="submission" date="2023-11" db="EMBL/GenBank/DDBJ databases">
        <authorList>
            <person name="Okamura Y."/>
        </authorList>
    </citation>
    <scope>NUCLEOTIDE SEQUENCE [LARGE SCALE GENOMIC DNA]</scope>
</reference>
<proteinExistence type="predicted"/>
<evidence type="ECO:0000313" key="2">
    <source>
        <dbReference type="Proteomes" id="UP001497472"/>
    </source>
</evidence>
<protein>
    <submittedName>
        <fullName evidence="1">Uncharacterized protein</fullName>
    </submittedName>
</protein>
<evidence type="ECO:0000313" key="1">
    <source>
        <dbReference type="EMBL" id="CAK1546327.1"/>
    </source>
</evidence>
<comment type="caution">
    <text evidence="1">The sequence shown here is derived from an EMBL/GenBank/DDBJ whole genome shotgun (WGS) entry which is preliminary data.</text>
</comment>